<proteinExistence type="predicted"/>
<dbReference type="KEGG" id="sshi:J5U23_02989"/>
<sequence>MSTGVLLGGDTTGTRWRVPVLTQVILVLMEYINLKPRFYSSEVIASALASYLSGLSSWRTSLPHSTLLYYLRRLSCIKYVVPISGFYAVDETKIMVIKGQYYYVWIVRDVKTGAIPFFMVTSLRSGVHVLIVLTNVKNAEKEAEKVLKTRIDKVIYLHDGATIYNAFTWLNVEHKRVTFNERDYAEQGFRSLKHRISSMDFHFPWNTNRFTLTRWLSVFFLAYNALYAPVYLPDRGVIINVNIPNE</sequence>
<dbReference type="Proteomes" id="UP000694018">
    <property type="component" value="Chromosome"/>
</dbReference>
<dbReference type="EMBL" id="CP077717">
    <property type="protein sequence ID" value="QXJ30099.1"/>
    <property type="molecule type" value="Genomic_DNA"/>
</dbReference>
<evidence type="ECO:0000313" key="2">
    <source>
        <dbReference type="Proteomes" id="UP000694018"/>
    </source>
</evidence>
<organism evidence="1 2">
    <name type="scientific">Saccharolobus shibatae (strain ATCC 51178 / DSM 5389 / JCM 8931 / NBRC 15437 / B12)</name>
    <name type="common">Sulfolobus shibatae</name>
    <dbReference type="NCBI Taxonomy" id="523848"/>
    <lineage>
        <taxon>Archaea</taxon>
        <taxon>Thermoproteota</taxon>
        <taxon>Thermoprotei</taxon>
        <taxon>Sulfolobales</taxon>
        <taxon>Sulfolobaceae</taxon>
        <taxon>Saccharolobus</taxon>
    </lineage>
</organism>
<evidence type="ECO:0008006" key="3">
    <source>
        <dbReference type="Google" id="ProtNLM"/>
    </source>
</evidence>
<gene>
    <name evidence="1" type="ORF">J5U23_02989</name>
</gene>
<name>A0A8F5BRQ0_SACSH</name>
<reference evidence="1" key="1">
    <citation type="journal article" date="2021" name="Environ. Microbiol.">
        <title>New insights into the diversity and evolution of the archaeal mobilome from three complete genomes of Saccharolobus shibatae.</title>
        <authorList>
            <person name="Medvedeva S."/>
            <person name="Brandt D."/>
            <person name="Cvirkaite-Krupovic V."/>
            <person name="Liu Y."/>
            <person name="Severinov K."/>
            <person name="Ishino S."/>
            <person name="Ishino Y."/>
            <person name="Prangishvili D."/>
            <person name="Kalinowski J."/>
            <person name="Krupovic M."/>
        </authorList>
    </citation>
    <scope>NUCLEOTIDE SEQUENCE</scope>
    <source>
        <strain evidence="1">B12</strain>
    </source>
</reference>
<protein>
    <recommendedName>
        <fullName evidence="3">IS6 family transposase</fullName>
    </recommendedName>
</protein>
<dbReference type="NCBIfam" id="NF033588">
    <property type="entry name" value="transpos_ISC774"/>
    <property type="match status" value="1"/>
</dbReference>
<accession>A0A8F5BRQ0</accession>
<dbReference type="AlphaFoldDB" id="A0A8F5BRQ0"/>
<evidence type="ECO:0000313" key="1">
    <source>
        <dbReference type="EMBL" id="QXJ30099.1"/>
    </source>
</evidence>